<evidence type="ECO:0000259" key="5">
    <source>
        <dbReference type="SMART" id="SM00082"/>
    </source>
</evidence>
<name>A0AAN8JMG5_PATCE</name>
<dbReference type="InterPro" id="IPR032675">
    <property type="entry name" value="LRR_dom_sf"/>
</dbReference>
<gene>
    <name evidence="6" type="ORF">SNE40_015576</name>
</gene>
<dbReference type="InterPro" id="IPR000372">
    <property type="entry name" value="LRRNT"/>
</dbReference>
<evidence type="ECO:0000313" key="6">
    <source>
        <dbReference type="EMBL" id="KAK6177484.1"/>
    </source>
</evidence>
<keyword evidence="1" id="KW-0433">Leucine-rich repeat</keyword>
<keyword evidence="7" id="KW-1185">Reference proteome</keyword>
<reference evidence="6 7" key="1">
    <citation type="submission" date="2024-01" db="EMBL/GenBank/DDBJ databases">
        <title>The genome of the rayed Mediterranean limpet Patella caerulea (Linnaeus, 1758).</title>
        <authorList>
            <person name="Anh-Thu Weber A."/>
            <person name="Halstead-Nussloch G."/>
        </authorList>
    </citation>
    <scope>NUCLEOTIDE SEQUENCE [LARGE SCALE GENOMIC DNA]</scope>
    <source>
        <strain evidence="6">AATW-2023a</strain>
        <tissue evidence="6">Whole specimen</tissue>
    </source>
</reference>
<evidence type="ECO:0000313" key="7">
    <source>
        <dbReference type="Proteomes" id="UP001347796"/>
    </source>
</evidence>
<organism evidence="6 7">
    <name type="scientific">Patella caerulea</name>
    <name type="common">Rayed Mediterranean limpet</name>
    <dbReference type="NCBI Taxonomy" id="87958"/>
    <lineage>
        <taxon>Eukaryota</taxon>
        <taxon>Metazoa</taxon>
        <taxon>Spiralia</taxon>
        <taxon>Lophotrochozoa</taxon>
        <taxon>Mollusca</taxon>
        <taxon>Gastropoda</taxon>
        <taxon>Patellogastropoda</taxon>
        <taxon>Patelloidea</taxon>
        <taxon>Patellidae</taxon>
        <taxon>Patella</taxon>
    </lineage>
</organism>
<proteinExistence type="predicted"/>
<accession>A0AAN8JMG5</accession>
<dbReference type="Pfam" id="PF13855">
    <property type="entry name" value="LRR_8"/>
    <property type="match status" value="1"/>
</dbReference>
<evidence type="ECO:0000256" key="3">
    <source>
        <dbReference type="ARBA" id="ARBA00022737"/>
    </source>
</evidence>
<dbReference type="GO" id="GO:0005886">
    <property type="term" value="C:plasma membrane"/>
    <property type="evidence" value="ECO:0007669"/>
    <property type="project" value="TreeGrafter"/>
</dbReference>
<dbReference type="AlphaFoldDB" id="A0AAN8JMG5"/>
<dbReference type="Proteomes" id="UP001347796">
    <property type="component" value="Unassembled WGS sequence"/>
</dbReference>
<dbReference type="InterPro" id="IPR050541">
    <property type="entry name" value="LRR_TM_domain-containing"/>
</dbReference>
<dbReference type="PANTHER" id="PTHR24369">
    <property type="entry name" value="ANTIGEN BSP, PUTATIVE-RELATED"/>
    <property type="match status" value="1"/>
</dbReference>
<feature type="domain" description="LRRCT" evidence="5">
    <location>
        <begin position="227"/>
        <end position="278"/>
    </location>
</feature>
<dbReference type="SMART" id="SM00013">
    <property type="entry name" value="LRRNT"/>
    <property type="match status" value="1"/>
</dbReference>
<dbReference type="SMART" id="SM00082">
    <property type="entry name" value="LRRCT"/>
    <property type="match status" value="2"/>
</dbReference>
<protein>
    <submittedName>
        <fullName evidence="6">Uncharacterized protein</fullName>
    </submittedName>
</protein>
<dbReference type="Gene3D" id="3.80.10.10">
    <property type="entry name" value="Ribonuclease Inhibitor"/>
    <property type="match status" value="2"/>
</dbReference>
<keyword evidence="2" id="KW-0732">Signal</keyword>
<feature type="domain" description="LRRNT" evidence="4">
    <location>
        <begin position="114"/>
        <end position="152"/>
    </location>
</feature>
<evidence type="ECO:0000256" key="1">
    <source>
        <dbReference type="ARBA" id="ARBA00022614"/>
    </source>
</evidence>
<keyword evidence="3" id="KW-0677">Repeat</keyword>
<evidence type="ECO:0000256" key="2">
    <source>
        <dbReference type="ARBA" id="ARBA00022729"/>
    </source>
</evidence>
<dbReference type="PANTHER" id="PTHR24369:SF210">
    <property type="entry name" value="CHAOPTIN-RELATED"/>
    <property type="match status" value="1"/>
</dbReference>
<dbReference type="EMBL" id="JAZGQO010000010">
    <property type="protein sequence ID" value="KAK6177484.1"/>
    <property type="molecule type" value="Genomic_DNA"/>
</dbReference>
<feature type="domain" description="LRRCT" evidence="5">
    <location>
        <begin position="51"/>
        <end position="110"/>
    </location>
</feature>
<dbReference type="SUPFAM" id="SSF52058">
    <property type="entry name" value="L domain-like"/>
    <property type="match status" value="1"/>
</dbReference>
<dbReference type="InterPro" id="IPR001611">
    <property type="entry name" value="Leu-rich_rpt"/>
</dbReference>
<dbReference type="InterPro" id="IPR000483">
    <property type="entry name" value="Cys-rich_flank_reg_C"/>
</dbReference>
<sequence>MDPRKRYGTGSIFLNNNNLRILDTQMLDAIGKPLTSLMSSFLYWSISLGGNPWHCDCRIHPIAALYSVSDIRTWFAALGRMFIGLMCKTPPNLKGQPGLLHQNLSDFVCNITDSCPSGCLCQEQPEADRMVINCQNAGLGEMPERLPFHEKLFLNFQNNSIRILPEFPYMSRIVHLDISENYLTNISPEFASSADKLKYLKLANNRLKYLPETIQNLRSAEIDLSNNLLICSCDTLWLKEWFETKPHIINRSNITCSTASDAQRITIDDLQPDEFNCRVNCNYKHCVGYIMFSAHSVNYWHYLLPVRDNGVISYLYLT</sequence>
<comment type="caution">
    <text evidence="6">The sequence shown here is derived from an EMBL/GenBank/DDBJ whole genome shotgun (WGS) entry which is preliminary data.</text>
</comment>
<evidence type="ECO:0000259" key="4">
    <source>
        <dbReference type="SMART" id="SM00013"/>
    </source>
</evidence>